<protein>
    <submittedName>
        <fullName evidence="1">Uncharacterized protein</fullName>
    </submittedName>
</protein>
<gene>
    <name evidence="1" type="ORF">DGAL_LOCUS11442</name>
</gene>
<evidence type="ECO:0000313" key="2">
    <source>
        <dbReference type="Proteomes" id="UP000789390"/>
    </source>
</evidence>
<dbReference type="AlphaFoldDB" id="A0A8J2RTN1"/>
<dbReference type="Proteomes" id="UP000789390">
    <property type="component" value="Unassembled WGS sequence"/>
</dbReference>
<keyword evidence="2" id="KW-1185">Reference proteome</keyword>
<sequence>MDRHGQRAMIVAQFAVMAILVAVFAIEEDDLPPQKIRTSKQPSKFRQVMDLTNEESNFRSTSHRHRRSTKSRGELVFLKRKL</sequence>
<comment type="caution">
    <text evidence="1">The sequence shown here is derived from an EMBL/GenBank/DDBJ whole genome shotgun (WGS) entry which is preliminary data.</text>
</comment>
<proteinExistence type="predicted"/>
<dbReference type="EMBL" id="CAKKLH010000281">
    <property type="protein sequence ID" value="CAH0108076.1"/>
    <property type="molecule type" value="Genomic_DNA"/>
</dbReference>
<name>A0A8J2RTN1_9CRUS</name>
<organism evidence="1 2">
    <name type="scientific">Daphnia galeata</name>
    <dbReference type="NCBI Taxonomy" id="27404"/>
    <lineage>
        <taxon>Eukaryota</taxon>
        <taxon>Metazoa</taxon>
        <taxon>Ecdysozoa</taxon>
        <taxon>Arthropoda</taxon>
        <taxon>Crustacea</taxon>
        <taxon>Branchiopoda</taxon>
        <taxon>Diplostraca</taxon>
        <taxon>Cladocera</taxon>
        <taxon>Anomopoda</taxon>
        <taxon>Daphniidae</taxon>
        <taxon>Daphnia</taxon>
    </lineage>
</organism>
<reference evidence="1" key="1">
    <citation type="submission" date="2021-11" db="EMBL/GenBank/DDBJ databases">
        <authorList>
            <person name="Schell T."/>
        </authorList>
    </citation>
    <scope>NUCLEOTIDE SEQUENCE</scope>
    <source>
        <strain evidence="1">M5</strain>
    </source>
</reference>
<evidence type="ECO:0000313" key="1">
    <source>
        <dbReference type="EMBL" id="CAH0108076.1"/>
    </source>
</evidence>
<accession>A0A8J2RTN1</accession>